<gene>
    <name evidence="9" type="ORF">DAMO_1760</name>
</gene>
<dbReference type="PRINTS" id="PR01590">
    <property type="entry name" value="HTHFIS"/>
</dbReference>
<dbReference type="SUPFAM" id="SSF52540">
    <property type="entry name" value="P-loop containing nucleoside triphosphate hydrolases"/>
    <property type="match status" value="1"/>
</dbReference>
<dbReference type="GO" id="GO:0005524">
    <property type="term" value="F:ATP binding"/>
    <property type="evidence" value="ECO:0007669"/>
    <property type="project" value="UniProtKB-KW"/>
</dbReference>
<dbReference type="Pfam" id="PF00072">
    <property type="entry name" value="Response_reg"/>
    <property type="match status" value="1"/>
</dbReference>
<evidence type="ECO:0000313" key="10">
    <source>
        <dbReference type="Proteomes" id="UP000006898"/>
    </source>
</evidence>
<sequence length="461" mass="51037">MKPRILVVDDEPLVRTALSETIRRKGCESVMACDGEDALLQFKRFPASLVFADVRMPRMDGLEFLKQIKMVGCPPRVVLITAYGSVETAVQAMKEGAYDFLMKPFSAKRVEDILERAIAAEAPHPADEPASVIVSRAPKVLSLLGTIRRVADDAASILIQGESGTGKELFARQAHLWSKRRRGPFVAVNCAAIPESLLESELFGYERGAFTGAVTRRVGKFEAADGGTLLLDEISEMPAVLQAKLLRALQERTIDRIGGSRPVEIDIRVVATTNRDLKEEIRHGRFRPDLYYRLAVVPISLPPLRERRGDISLLAQHFVMRYAGGSGSVVREISPAAVKRLEEWPWPGNVRELESCIHRSVLLCDRIRLEPSDLILETLVEPATNDQIQEAAGGSFRAMEKQLILETLAKVGGNRMKAAEILGVSVRTIRNKLRDYREAGKILPMTNRDLAASLASVRESP</sequence>
<dbReference type="FunFam" id="3.40.50.300:FF:000006">
    <property type="entry name" value="DNA-binding transcriptional regulator NtrC"/>
    <property type="match status" value="1"/>
</dbReference>
<reference evidence="9 10" key="1">
    <citation type="journal article" date="2010" name="Nature">
        <title>Nitrite-driven anaerobic methane oxidation by oxygenic bacteria.</title>
        <authorList>
            <person name="Ettwig K.F."/>
            <person name="Butler M.K."/>
            <person name="Le Paslier D."/>
            <person name="Pelletier E."/>
            <person name="Mangenot S."/>
            <person name="Kuypers M.M.M."/>
            <person name="Schreiber F."/>
            <person name="Dutilh B.E."/>
            <person name="Zedelius J."/>
            <person name="de Beer D."/>
            <person name="Gloerich J."/>
            <person name="Wessels H.J.C.T."/>
            <person name="van Allen T."/>
            <person name="Luesken F."/>
            <person name="Wu M."/>
            <person name="van de Pas-Schoonen K.T."/>
            <person name="Op den Camp H.J.M."/>
            <person name="Janssen-Megens E.M."/>
            <person name="Francoijs K-J."/>
            <person name="Stunnenberg H."/>
            <person name="Weissenbach J."/>
            <person name="Jetten M.S.M."/>
            <person name="Strous M."/>
        </authorList>
    </citation>
    <scope>NUCLEOTIDE SEQUENCE [LARGE SCALE GENOMIC DNA]</scope>
</reference>
<organism evidence="9 10">
    <name type="scientific">Methylomirabilis oxygeniifera</name>
    <dbReference type="NCBI Taxonomy" id="671143"/>
    <lineage>
        <taxon>Bacteria</taxon>
        <taxon>Candidatus Methylomirabilota</taxon>
        <taxon>Candidatus Methylomirabilia</taxon>
        <taxon>Candidatus Methylomirabilales</taxon>
        <taxon>Candidatus Methylomirabilaceae</taxon>
        <taxon>Candidatus Methylomirabilis</taxon>
    </lineage>
</organism>
<keyword evidence="5" id="KW-0804">Transcription</keyword>
<keyword evidence="6" id="KW-0597">Phosphoprotein</keyword>
<dbReference type="Gene3D" id="1.10.10.60">
    <property type="entry name" value="Homeodomain-like"/>
    <property type="match status" value="1"/>
</dbReference>
<dbReference type="GO" id="GO:0006355">
    <property type="term" value="P:regulation of DNA-templated transcription"/>
    <property type="evidence" value="ECO:0007669"/>
    <property type="project" value="InterPro"/>
</dbReference>
<dbReference type="HOGENOM" id="CLU_000445_0_6_0"/>
<dbReference type="Pfam" id="PF25601">
    <property type="entry name" value="AAA_lid_14"/>
    <property type="match status" value="1"/>
</dbReference>
<keyword evidence="3" id="KW-0805">Transcription regulation</keyword>
<name>D5MGD7_METO1</name>
<dbReference type="InterPro" id="IPR058031">
    <property type="entry name" value="AAA_lid_NorR"/>
</dbReference>
<dbReference type="PANTHER" id="PTHR32071:SF21">
    <property type="entry name" value="TRANSCRIPTIONAL REGULATORY PROTEIN FLGR"/>
    <property type="match status" value="1"/>
</dbReference>
<dbReference type="GO" id="GO:0043565">
    <property type="term" value="F:sequence-specific DNA binding"/>
    <property type="evidence" value="ECO:0007669"/>
    <property type="project" value="InterPro"/>
</dbReference>
<dbReference type="InterPro" id="IPR027417">
    <property type="entry name" value="P-loop_NTPase"/>
</dbReference>
<dbReference type="PROSITE" id="PS00676">
    <property type="entry name" value="SIGMA54_INTERACT_2"/>
    <property type="match status" value="1"/>
</dbReference>
<dbReference type="GO" id="GO:0000160">
    <property type="term" value="P:phosphorelay signal transduction system"/>
    <property type="evidence" value="ECO:0007669"/>
    <property type="project" value="InterPro"/>
</dbReference>
<evidence type="ECO:0000256" key="6">
    <source>
        <dbReference type="PROSITE-ProRule" id="PRU00169"/>
    </source>
</evidence>
<dbReference type="InterPro" id="IPR002197">
    <property type="entry name" value="HTH_Fis"/>
</dbReference>
<feature type="domain" description="Sigma-54 factor interaction" evidence="7">
    <location>
        <begin position="133"/>
        <end position="362"/>
    </location>
</feature>
<dbReference type="PROSITE" id="PS50045">
    <property type="entry name" value="SIGMA54_INTERACT_4"/>
    <property type="match status" value="1"/>
</dbReference>
<dbReference type="PROSITE" id="PS50110">
    <property type="entry name" value="RESPONSE_REGULATORY"/>
    <property type="match status" value="1"/>
</dbReference>
<evidence type="ECO:0000256" key="1">
    <source>
        <dbReference type="ARBA" id="ARBA00022741"/>
    </source>
</evidence>
<dbReference type="EMBL" id="FP565575">
    <property type="protein sequence ID" value="CBE68818.1"/>
    <property type="molecule type" value="Genomic_DNA"/>
</dbReference>
<dbReference type="Gene3D" id="3.40.50.300">
    <property type="entry name" value="P-loop containing nucleotide triphosphate hydrolases"/>
    <property type="match status" value="1"/>
</dbReference>
<evidence type="ECO:0000256" key="2">
    <source>
        <dbReference type="ARBA" id="ARBA00022840"/>
    </source>
</evidence>
<feature type="modified residue" description="4-aspartylphosphate" evidence="6">
    <location>
        <position position="53"/>
    </location>
</feature>
<dbReference type="eggNOG" id="COG2204">
    <property type="taxonomic scope" value="Bacteria"/>
</dbReference>
<dbReference type="InterPro" id="IPR011006">
    <property type="entry name" value="CheY-like_superfamily"/>
</dbReference>
<proteinExistence type="predicted"/>
<evidence type="ECO:0000313" key="9">
    <source>
        <dbReference type="EMBL" id="CBE68818.1"/>
    </source>
</evidence>
<keyword evidence="1" id="KW-0547">Nucleotide-binding</keyword>
<dbReference type="PANTHER" id="PTHR32071">
    <property type="entry name" value="TRANSCRIPTIONAL REGULATORY PROTEIN"/>
    <property type="match status" value="1"/>
</dbReference>
<dbReference type="InterPro" id="IPR009057">
    <property type="entry name" value="Homeodomain-like_sf"/>
</dbReference>
<dbReference type="Proteomes" id="UP000006898">
    <property type="component" value="Chromosome"/>
</dbReference>
<keyword evidence="2" id="KW-0067">ATP-binding</keyword>
<evidence type="ECO:0000256" key="5">
    <source>
        <dbReference type="ARBA" id="ARBA00023163"/>
    </source>
</evidence>
<dbReference type="Pfam" id="PF02954">
    <property type="entry name" value="HTH_8"/>
    <property type="match status" value="1"/>
</dbReference>
<dbReference type="SMART" id="SM00448">
    <property type="entry name" value="REC"/>
    <property type="match status" value="1"/>
</dbReference>
<dbReference type="InterPro" id="IPR002078">
    <property type="entry name" value="Sigma_54_int"/>
</dbReference>
<keyword evidence="4" id="KW-0238">DNA-binding</keyword>
<dbReference type="Gene3D" id="1.10.8.60">
    <property type="match status" value="1"/>
</dbReference>
<dbReference type="STRING" id="671143.DAMO_1760"/>
<dbReference type="Pfam" id="PF00158">
    <property type="entry name" value="Sigma54_activat"/>
    <property type="match status" value="1"/>
</dbReference>
<dbReference type="SUPFAM" id="SSF46689">
    <property type="entry name" value="Homeodomain-like"/>
    <property type="match status" value="1"/>
</dbReference>
<dbReference type="CDD" id="cd17536">
    <property type="entry name" value="REC_YesN-like"/>
    <property type="match status" value="1"/>
</dbReference>
<protein>
    <submittedName>
        <fullName evidence="9">Putative response regulator in two-component reguatory system, sigma54 dependent transcriptional regulator</fullName>
    </submittedName>
</protein>
<dbReference type="SMART" id="SM00382">
    <property type="entry name" value="AAA"/>
    <property type="match status" value="1"/>
</dbReference>
<dbReference type="AlphaFoldDB" id="D5MGD7"/>
<dbReference type="InterPro" id="IPR025662">
    <property type="entry name" value="Sigma_54_int_dom_ATP-bd_1"/>
</dbReference>
<evidence type="ECO:0000259" key="8">
    <source>
        <dbReference type="PROSITE" id="PS50110"/>
    </source>
</evidence>
<feature type="domain" description="Response regulatory" evidence="8">
    <location>
        <begin position="4"/>
        <end position="118"/>
    </location>
</feature>
<dbReference type="InterPro" id="IPR003593">
    <property type="entry name" value="AAA+_ATPase"/>
</dbReference>
<dbReference type="InterPro" id="IPR025943">
    <property type="entry name" value="Sigma_54_int_dom_ATP-bd_2"/>
</dbReference>
<dbReference type="PROSITE" id="PS00675">
    <property type="entry name" value="SIGMA54_INTERACT_1"/>
    <property type="match status" value="1"/>
</dbReference>
<dbReference type="SUPFAM" id="SSF52172">
    <property type="entry name" value="CheY-like"/>
    <property type="match status" value="1"/>
</dbReference>
<dbReference type="InterPro" id="IPR001789">
    <property type="entry name" value="Sig_transdc_resp-reg_receiver"/>
</dbReference>
<dbReference type="KEGG" id="mox:DAMO_1760"/>
<evidence type="ECO:0000259" key="7">
    <source>
        <dbReference type="PROSITE" id="PS50045"/>
    </source>
</evidence>
<dbReference type="Gene3D" id="3.40.50.2300">
    <property type="match status" value="1"/>
</dbReference>
<evidence type="ECO:0000256" key="4">
    <source>
        <dbReference type="ARBA" id="ARBA00023125"/>
    </source>
</evidence>
<accession>D5MGD7</accession>
<evidence type="ECO:0000256" key="3">
    <source>
        <dbReference type="ARBA" id="ARBA00023015"/>
    </source>
</evidence>
<dbReference type="CDD" id="cd00009">
    <property type="entry name" value="AAA"/>
    <property type="match status" value="1"/>
</dbReference>